<protein>
    <submittedName>
        <fullName evidence="1">Uncharacterized protein</fullName>
    </submittedName>
</protein>
<dbReference type="EMBL" id="DXGJ01000049">
    <property type="protein sequence ID" value="HIW72288.1"/>
    <property type="molecule type" value="Genomic_DNA"/>
</dbReference>
<organism evidence="1 2">
    <name type="scientific">Candidatus Levilactobacillus faecigallinarum</name>
    <dbReference type="NCBI Taxonomy" id="2838638"/>
    <lineage>
        <taxon>Bacteria</taxon>
        <taxon>Bacillati</taxon>
        <taxon>Bacillota</taxon>
        <taxon>Bacilli</taxon>
        <taxon>Lactobacillales</taxon>
        <taxon>Lactobacillaceae</taxon>
        <taxon>Levilactobacillus</taxon>
    </lineage>
</organism>
<evidence type="ECO:0000313" key="2">
    <source>
        <dbReference type="Proteomes" id="UP000886822"/>
    </source>
</evidence>
<reference evidence="1" key="2">
    <citation type="submission" date="2021-04" db="EMBL/GenBank/DDBJ databases">
        <authorList>
            <person name="Gilroy R."/>
        </authorList>
    </citation>
    <scope>NUCLEOTIDE SEQUENCE</scope>
    <source>
        <strain evidence="1">CHK173-259</strain>
    </source>
</reference>
<comment type="caution">
    <text evidence="1">The sequence shown here is derived from an EMBL/GenBank/DDBJ whole genome shotgun (WGS) entry which is preliminary data.</text>
</comment>
<evidence type="ECO:0000313" key="1">
    <source>
        <dbReference type="EMBL" id="HIW72288.1"/>
    </source>
</evidence>
<dbReference type="Proteomes" id="UP000886822">
    <property type="component" value="Unassembled WGS sequence"/>
</dbReference>
<reference evidence="1" key="1">
    <citation type="journal article" date="2021" name="PeerJ">
        <title>Extensive microbial diversity within the chicken gut microbiome revealed by metagenomics and culture.</title>
        <authorList>
            <person name="Gilroy R."/>
            <person name="Ravi A."/>
            <person name="Getino M."/>
            <person name="Pursley I."/>
            <person name="Horton D.L."/>
            <person name="Alikhan N.F."/>
            <person name="Baker D."/>
            <person name="Gharbi K."/>
            <person name="Hall N."/>
            <person name="Watson M."/>
            <person name="Adriaenssens E.M."/>
            <person name="Foster-Nyarko E."/>
            <person name="Jarju S."/>
            <person name="Secka A."/>
            <person name="Antonio M."/>
            <person name="Oren A."/>
            <person name="Chaudhuri R.R."/>
            <person name="La Ragione R."/>
            <person name="Hildebrand F."/>
            <person name="Pallen M.J."/>
        </authorList>
    </citation>
    <scope>NUCLEOTIDE SEQUENCE</scope>
    <source>
        <strain evidence="1">CHK173-259</strain>
    </source>
</reference>
<proteinExistence type="predicted"/>
<gene>
    <name evidence="1" type="ORF">H9875_06625</name>
</gene>
<accession>A0A9D1QSK6</accession>
<dbReference type="AlphaFoldDB" id="A0A9D1QSK6"/>
<sequence length="97" mass="10966">MTYLTATELRGLLLQTAAYRNARAILADEWAERAAENPLYRAPMSVADLKFVRDLQAAGIVQPVLDFTDYGAVQRWISRHQASLTPNVIAWLQQSFE</sequence>
<name>A0A9D1QSK6_9LACO</name>